<sequence length="133" mass="14154">MAKEIGKEVAEDAGQLTQNLQKQVSNLSNTPYPAWVFASLLLFKGISHQKPIESISGSSGGSYQFAKSLAGSKPSRASCFTFGLTHLLGGWIIFDGDVLNGAGFNFAWSSLYLIVNGTSSIKSIAGGRFSFII</sequence>
<protein>
    <submittedName>
        <fullName evidence="1">Uncharacterized protein</fullName>
    </submittedName>
</protein>
<evidence type="ECO:0000313" key="2">
    <source>
        <dbReference type="Proteomes" id="UP001385951"/>
    </source>
</evidence>
<dbReference type="Proteomes" id="UP001385951">
    <property type="component" value="Unassembled WGS sequence"/>
</dbReference>
<dbReference type="Pfam" id="PF10315">
    <property type="entry name" value="Aim19"/>
    <property type="match status" value="1"/>
</dbReference>
<dbReference type="EMBL" id="JASBNA010000023">
    <property type="protein sequence ID" value="KAK7684735.1"/>
    <property type="molecule type" value="Genomic_DNA"/>
</dbReference>
<proteinExistence type="predicted"/>
<evidence type="ECO:0000313" key="1">
    <source>
        <dbReference type="EMBL" id="KAK7684735.1"/>
    </source>
</evidence>
<dbReference type="PANTHER" id="PTHR28177:SF1">
    <property type="entry name" value="ALTERED INHERITANCE OF MITOCHONDRIA PROTEIN 19, MITOCHONDRIAL"/>
    <property type="match status" value="1"/>
</dbReference>
<keyword evidence="2" id="KW-1185">Reference proteome</keyword>
<dbReference type="PANTHER" id="PTHR28177">
    <property type="entry name" value="ALTERED INHERITANCE OF MITOCHONDRIA PROTEIN 19, MITOCHONDRIAL"/>
    <property type="match status" value="1"/>
</dbReference>
<organism evidence="1 2">
    <name type="scientific">Cerrena zonata</name>
    <dbReference type="NCBI Taxonomy" id="2478898"/>
    <lineage>
        <taxon>Eukaryota</taxon>
        <taxon>Fungi</taxon>
        <taxon>Dikarya</taxon>
        <taxon>Basidiomycota</taxon>
        <taxon>Agaricomycotina</taxon>
        <taxon>Agaricomycetes</taxon>
        <taxon>Polyporales</taxon>
        <taxon>Cerrenaceae</taxon>
        <taxon>Cerrena</taxon>
    </lineage>
</organism>
<dbReference type="GO" id="GO:0005739">
    <property type="term" value="C:mitochondrion"/>
    <property type="evidence" value="ECO:0007669"/>
    <property type="project" value="TreeGrafter"/>
</dbReference>
<accession>A0AAW0FTT8</accession>
<name>A0AAW0FTT8_9APHY</name>
<dbReference type="AlphaFoldDB" id="A0AAW0FTT8"/>
<dbReference type="InterPro" id="IPR019419">
    <property type="entry name" value="AIM19"/>
</dbReference>
<gene>
    <name evidence="1" type="ORF">QCA50_011977</name>
</gene>
<reference evidence="1 2" key="1">
    <citation type="submission" date="2022-09" db="EMBL/GenBank/DDBJ databases">
        <authorList>
            <person name="Palmer J.M."/>
        </authorList>
    </citation>
    <scope>NUCLEOTIDE SEQUENCE [LARGE SCALE GENOMIC DNA]</scope>
    <source>
        <strain evidence="1 2">DSM 7382</strain>
    </source>
</reference>
<comment type="caution">
    <text evidence="1">The sequence shown here is derived from an EMBL/GenBank/DDBJ whole genome shotgun (WGS) entry which is preliminary data.</text>
</comment>